<dbReference type="PROSITE" id="PS51257">
    <property type="entry name" value="PROKAR_LIPOPROTEIN"/>
    <property type="match status" value="1"/>
</dbReference>
<dbReference type="InterPro" id="IPR050250">
    <property type="entry name" value="Macrolide_Exporter_MacB"/>
</dbReference>
<keyword evidence="2" id="KW-1003">Cell membrane</keyword>
<feature type="domain" description="ABC3 transporter permease C-terminal" evidence="7">
    <location>
        <begin position="298"/>
        <end position="411"/>
    </location>
</feature>
<dbReference type="Pfam" id="PF12704">
    <property type="entry name" value="MacB_PCD"/>
    <property type="match status" value="2"/>
</dbReference>
<accession>A0A5B8VTI5</accession>
<evidence type="ECO:0000256" key="5">
    <source>
        <dbReference type="ARBA" id="ARBA00023136"/>
    </source>
</evidence>
<feature type="transmembrane region" description="Helical" evidence="6">
    <location>
        <begin position="685"/>
        <end position="709"/>
    </location>
</feature>
<keyword evidence="3 6" id="KW-0812">Transmembrane</keyword>
<keyword evidence="4 6" id="KW-1133">Transmembrane helix</keyword>
<name>A0A5B8VTI5_9SPHI</name>
<feature type="domain" description="ABC3 transporter permease C-terminal" evidence="7">
    <location>
        <begin position="688"/>
        <end position="797"/>
    </location>
</feature>
<gene>
    <name evidence="9" type="ORF">FSB76_00295</name>
</gene>
<dbReference type="EMBL" id="CP042437">
    <property type="protein sequence ID" value="QEC74461.1"/>
    <property type="molecule type" value="Genomic_DNA"/>
</dbReference>
<feature type="domain" description="MacB-like periplasmic core" evidence="8">
    <location>
        <begin position="20"/>
        <end position="232"/>
    </location>
</feature>
<proteinExistence type="predicted"/>
<dbReference type="PANTHER" id="PTHR30572">
    <property type="entry name" value="MEMBRANE COMPONENT OF TRANSPORTER-RELATED"/>
    <property type="match status" value="1"/>
</dbReference>
<evidence type="ECO:0000313" key="9">
    <source>
        <dbReference type="EMBL" id="QEC74461.1"/>
    </source>
</evidence>
<evidence type="ECO:0000256" key="4">
    <source>
        <dbReference type="ARBA" id="ARBA00022989"/>
    </source>
</evidence>
<evidence type="ECO:0000256" key="2">
    <source>
        <dbReference type="ARBA" id="ARBA00022475"/>
    </source>
</evidence>
<evidence type="ECO:0000256" key="1">
    <source>
        <dbReference type="ARBA" id="ARBA00004651"/>
    </source>
</evidence>
<comment type="subcellular location">
    <subcellularLocation>
        <location evidence="1">Cell membrane</location>
        <topology evidence="1">Multi-pass membrane protein</topology>
    </subcellularLocation>
</comment>
<dbReference type="AlphaFoldDB" id="A0A5B8VTI5"/>
<evidence type="ECO:0000256" key="3">
    <source>
        <dbReference type="ARBA" id="ARBA00022692"/>
    </source>
</evidence>
<dbReference type="InterPro" id="IPR003838">
    <property type="entry name" value="ABC3_permease_C"/>
</dbReference>
<feature type="transmembrane region" description="Helical" evidence="6">
    <location>
        <begin position="737"/>
        <end position="757"/>
    </location>
</feature>
<sequence length="808" mass="89674">MLKNYIKTAWRSLKRNKIFSFINVFGLSVGLACCMLITAYVYSELSYDRYPQDAGQIYRVGIKTIENAGISDYPSVDVAVAKGIKDQYPQVSDVTRLTGRKPSYIEYNGKKFKEEHLFMVDANFLQLFSIPIIDGESKTCLKDPNSIVITAAFAKKYFGNGAAVGQSLLVDGEPYKVTGVIEKVPDNSHFHGDAFFSMNNYVRTAQQTWSNIGYFTYIQLNKSADAKKLESAFPNDLVKKFVVPEIAHDMNVSLAEASKSVNTFLFYLQPLTDIHLHSATKYEIEANGDIHYVYIFGVLAIFILMLACINFTNLSTASSAKRSKEVGIRKVLGSEKSGLISQFLTESVLLTLGAMVLAIVMVYLLLPVFNDLSRKHINISFFVSFQAIITEVLLVFVVGVIAGIYPAFVLSGFQIIAVLKGGSGTTRQASKNYLRSGLIVFQFAVSTALIIATFVVYQQLHYMQNKKLGYDKDQVLVINETYSLRNNIDAFKQELLRNPQVMNATISSSVPGSGGGIDGTQIDAKEFNDKGGHAEIHTDIFHVDEHYIPTLGIQIVKGRNFYPSYPGDSMAVVVNEALVRDLGWGKSDPIGKTIVRSARAQYTVVGVVKDFHYVSAKQKIAPLMLLPGHSISSIMVKVKTKDIKKLIADMRTQWDSFKTDLPFSYSFLDEKFASLYASEQQTGKIFTVFALVALIIASLGLFGLAAFMIRLRVKEIGIRKVLGASTGSITTLLSKEFLKLIVIASLISFPITWYAMSKWLQDFAYRISIQWWVFLLAGCIALLVAAITISFQSVKAALANPVKSLRNE</sequence>
<feature type="transmembrane region" description="Helical" evidence="6">
    <location>
        <begin position="292"/>
        <end position="314"/>
    </location>
</feature>
<dbReference type="OrthoDB" id="1451596at2"/>
<dbReference type="RefSeq" id="WP_147051620.1">
    <property type="nucleotide sequence ID" value="NZ_CP042437.1"/>
</dbReference>
<feature type="transmembrane region" description="Helical" evidence="6">
    <location>
        <begin position="769"/>
        <end position="791"/>
    </location>
</feature>
<evidence type="ECO:0000259" key="7">
    <source>
        <dbReference type="Pfam" id="PF02687"/>
    </source>
</evidence>
<dbReference type="InterPro" id="IPR025857">
    <property type="entry name" value="MacB_PCD"/>
</dbReference>
<dbReference type="GO" id="GO:0005886">
    <property type="term" value="C:plasma membrane"/>
    <property type="evidence" value="ECO:0007669"/>
    <property type="project" value="UniProtKB-SubCell"/>
</dbReference>
<feature type="transmembrane region" description="Helical" evidence="6">
    <location>
        <begin position="438"/>
        <end position="457"/>
    </location>
</feature>
<feature type="transmembrane region" description="Helical" evidence="6">
    <location>
        <begin position="385"/>
        <end position="418"/>
    </location>
</feature>
<evidence type="ECO:0000259" key="8">
    <source>
        <dbReference type="Pfam" id="PF12704"/>
    </source>
</evidence>
<reference evidence="9 10" key="1">
    <citation type="journal article" date="2013" name="J. Microbiol.">
        <title>Mucilaginibacter ginsenosidivorax sp. nov., with ginsenoside converting activity isolated from sediment.</title>
        <authorList>
            <person name="Kim J.K."/>
            <person name="Choi T.E."/>
            <person name="Liu Q.M."/>
            <person name="Park H.Y."/>
            <person name="Yi T.H."/>
            <person name="Yoon M.H."/>
            <person name="Kim S.C."/>
            <person name="Im W.T."/>
        </authorList>
    </citation>
    <scope>NUCLEOTIDE SEQUENCE [LARGE SCALE GENOMIC DNA]</scope>
    <source>
        <strain evidence="9 10">KHI28</strain>
    </source>
</reference>
<feature type="domain" description="MacB-like periplasmic core" evidence="8">
    <location>
        <begin position="444"/>
        <end position="651"/>
    </location>
</feature>
<feature type="transmembrane region" description="Helical" evidence="6">
    <location>
        <begin position="21"/>
        <end position="42"/>
    </location>
</feature>
<protein>
    <submittedName>
        <fullName evidence="9">FtsX-like permease family protein</fullName>
    </submittedName>
</protein>
<feature type="transmembrane region" description="Helical" evidence="6">
    <location>
        <begin position="343"/>
        <end position="365"/>
    </location>
</feature>
<dbReference type="Pfam" id="PF02687">
    <property type="entry name" value="FtsX"/>
    <property type="match status" value="2"/>
</dbReference>
<evidence type="ECO:0000313" key="10">
    <source>
        <dbReference type="Proteomes" id="UP000321362"/>
    </source>
</evidence>
<evidence type="ECO:0000256" key="6">
    <source>
        <dbReference type="SAM" id="Phobius"/>
    </source>
</evidence>
<keyword evidence="5 6" id="KW-0472">Membrane</keyword>
<dbReference type="Proteomes" id="UP000321362">
    <property type="component" value="Chromosome"/>
</dbReference>
<organism evidence="9 10">
    <name type="scientific">Mucilaginibacter ginsenosidivorax</name>
    <dbReference type="NCBI Taxonomy" id="862126"/>
    <lineage>
        <taxon>Bacteria</taxon>
        <taxon>Pseudomonadati</taxon>
        <taxon>Bacteroidota</taxon>
        <taxon>Sphingobacteriia</taxon>
        <taxon>Sphingobacteriales</taxon>
        <taxon>Sphingobacteriaceae</taxon>
        <taxon>Mucilaginibacter</taxon>
    </lineage>
</organism>
<dbReference type="KEGG" id="mgk:FSB76_00295"/>
<dbReference type="GO" id="GO:0022857">
    <property type="term" value="F:transmembrane transporter activity"/>
    <property type="evidence" value="ECO:0007669"/>
    <property type="project" value="TreeGrafter"/>
</dbReference>
<dbReference type="PANTHER" id="PTHR30572:SF18">
    <property type="entry name" value="ABC-TYPE MACROLIDE FAMILY EXPORT SYSTEM PERMEASE COMPONENT 2"/>
    <property type="match status" value="1"/>
</dbReference>
<keyword evidence="10" id="KW-1185">Reference proteome</keyword>